<proteinExistence type="predicted"/>
<comment type="caution">
    <text evidence="1">The sequence shown here is derived from an EMBL/GenBank/DDBJ whole genome shotgun (WGS) entry which is preliminary data.</text>
</comment>
<protein>
    <submittedName>
        <fullName evidence="1">Uncharacterized protein LTHEOB_12460</fullName>
    </submittedName>
</protein>
<evidence type="ECO:0000313" key="1">
    <source>
        <dbReference type="EMBL" id="GME36099.1"/>
    </source>
</evidence>
<keyword evidence="2" id="KW-1185">Reference proteome</keyword>
<sequence length="260" mass="29113">MAVFAVSSRFAAIPPPFTPEDFAQRAETFGKGTQLSIDEIKASFLLCVHAMSNPLDWNAIAEVGRVMRMADLYDTLRAQERGAFFPDDPGEDGQDDAGGGDASDCDAEEWKSVWWSIYSLDTCCNTLAIELPFLSVSDFTESLQASTEVTTDGLYPLPSASSIKNWEIMSEIFTRYSCRNRNFYLGACHVMRAATELRSRIPLEHNQRALQALLEEFESECAAAVFALPSWVSNPVRNFAAGEAEKEHQRRLDTLLLFRW</sequence>
<dbReference type="EMBL" id="BSXG01000284">
    <property type="protein sequence ID" value="GME36099.1"/>
    <property type="molecule type" value="Genomic_DNA"/>
</dbReference>
<organism evidence="1 2">
    <name type="scientific">Neofusicoccum parvum</name>
    <dbReference type="NCBI Taxonomy" id="310453"/>
    <lineage>
        <taxon>Eukaryota</taxon>
        <taxon>Fungi</taxon>
        <taxon>Dikarya</taxon>
        <taxon>Ascomycota</taxon>
        <taxon>Pezizomycotina</taxon>
        <taxon>Dothideomycetes</taxon>
        <taxon>Dothideomycetes incertae sedis</taxon>
        <taxon>Botryosphaeriales</taxon>
        <taxon>Botryosphaeriaceae</taxon>
        <taxon>Neofusicoccum</taxon>
    </lineage>
</organism>
<dbReference type="Proteomes" id="UP001165186">
    <property type="component" value="Unassembled WGS sequence"/>
</dbReference>
<reference evidence="1" key="1">
    <citation type="submission" date="2024-09" db="EMBL/GenBank/DDBJ databases">
        <title>Draft Genome Sequences of Neofusicoccum parvum.</title>
        <authorList>
            <person name="Ashida A."/>
            <person name="Camagna M."/>
            <person name="Tanaka A."/>
            <person name="Takemoto D."/>
        </authorList>
    </citation>
    <scope>NUCLEOTIDE SEQUENCE</scope>
    <source>
        <strain evidence="1">PPO83</strain>
    </source>
</reference>
<name>A0ACB5SDI9_9PEZI</name>
<gene>
    <name evidence="1" type="primary">g2827</name>
    <name evidence="1" type="ORF">NpPPO83_00002827</name>
</gene>
<accession>A0ACB5SDI9</accession>
<evidence type="ECO:0000313" key="2">
    <source>
        <dbReference type="Proteomes" id="UP001165186"/>
    </source>
</evidence>